<comment type="caution">
    <text evidence="11">The sequence shown here is derived from an EMBL/GenBank/DDBJ whole genome shotgun (WGS) entry which is preliminary data.</text>
</comment>
<dbReference type="OrthoDB" id="2789670at2759"/>
<keyword evidence="6 10" id="KW-0560">Oxidoreductase</keyword>
<keyword evidence="8 10" id="KW-0503">Monooxygenase</keyword>
<dbReference type="PANTHER" id="PTHR46300:SF7">
    <property type="entry name" value="P450, PUTATIVE (EUROFUNG)-RELATED"/>
    <property type="match status" value="1"/>
</dbReference>
<protein>
    <submittedName>
        <fullName evidence="11">Cytochrome P450</fullName>
    </submittedName>
</protein>
<dbReference type="InterPro" id="IPR036396">
    <property type="entry name" value="Cyt_P450_sf"/>
</dbReference>
<reference evidence="11" key="1">
    <citation type="submission" date="2020-05" db="EMBL/GenBank/DDBJ databases">
        <title>Mycena genomes resolve the evolution of fungal bioluminescence.</title>
        <authorList>
            <person name="Tsai I.J."/>
        </authorList>
    </citation>
    <scope>NUCLEOTIDE SEQUENCE</scope>
    <source>
        <strain evidence="11">160909Yilan</strain>
    </source>
</reference>
<organism evidence="11 12">
    <name type="scientific">Mycena sanguinolenta</name>
    <dbReference type="NCBI Taxonomy" id="230812"/>
    <lineage>
        <taxon>Eukaryota</taxon>
        <taxon>Fungi</taxon>
        <taxon>Dikarya</taxon>
        <taxon>Basidiomycota</taxon>
        <taxon>Agaricomycotina</taxon>
        <taxon>Agaricomycetes</taxon>
        <taxon>Agaricomycetidae</taxon>
        <taxon>Agaricales</taxon>
        <taxon>Marasmiineae</taxon>
        <taxon>Mycenaceae</taxon>
        <taxon>Mycena</taxon>
    </lineage>
</organism>
<sequence>MDARWTLIMTAAAITVAYTLRKRRTLPLPPGPRGLPIVGNILDLPATNNWLHFAKLGEVWGTRLKLRPGIRTNIREGEILSLTVLGQTMIIVNSLGIAEDLLETHGANFSDRPVMPMAGELMGFNNVLPLVQYGDRVKQERKLFHQLFGNSASIISQFGPLLTSEVHKFLQNVLDEREDVLKLVERMTGAITLRIAYGYTIDRDSEQDAFLEMFNTAATNFSRATAPGTFLVDIIPPHTRLARMATGTVDTSYEYVKEQMAAGNIEPSFTARLLEEESHEEYLIKWAAFSIQGGGAETSAAQIKAFFRAMSLYPEVQAAAQKEIDKIVGTDRLPDISDRERLPYVNALCKEILRYHVSVPTAVPHRAREDFIYERGEGATPMLIPKDSVVIPNIWKMAHDPAIYVNPMVFDPTRFIEKTGKAAELDPTRISFGFGRRICPGTYSPKPLTRSYTSPTIGKLLGETVLFLACSAILSVFNISKARENGIIVEPPSGETTGTTSHPLPFKCSVEPRNDRAVALIRSAYL</sequence>
<dbReference type="GO" id="GO:0005506">
    <property type="term" value="F:iron ion binding"/>
    <property type="evidence" value="ECO:0007669"/>
    <property type="project" value="InterPro"/>
</dbReference>
<comment type="similarity">
    <text evidence="3 10">Belongs to the cytochrome P450 family.</text>
</comment>
<evidence type="ECO:0000313" key="11">
    <source>
        <dbReference type="EMBL" id="KAF7371342.1"/>
    </source>
</evidence>
<proteinExistence type="inferred from homology"/>
<keyword evidence="4 9" id="KW-0349">Heme</keyword>
<evidence type="ECO:0000256" key="6">
    <source>
        <dbReference type="ARBA" id="ARBA00023002"/>
    </source>
</evidence>
<dbReference type="CDD" id="cd11065">
    <property type="entry name" value="CYP64-like"/>
    <property type="match status" value="1"/>
</dbReference>
<evidence type="ECO:0000256" key="7">
    <source>
        <dbReference type="ARBA" id="ARBA00023004"/>
    </source>
</evidence>
<keyword evidence="7 9" id="KW-0408">Iron</keyword>
<evidence type="ECO:0000256" key="2">
    <source>
        <dbReference type="ARBA" id="ARBA00005179"/>
    </source>
</evidence>
<dbReference type="GO" id="GO:0020037">
    <property type="term" value="F:heme binding"/>
    <property type="evidence" value="ECO:0007669"/>
    <property type="project" value="InterPro"/>
</dbReference>
<evidence type="ECO:0000256" key="1">
    <source>
        <dbReference type="ARBA" id="ARBA00001971"/>
    </source>
</evidence>
<dbReference type="Gene3D" id="1.10.630.10">
    <property type="entry name" value="Cytochrome P450"/>
    <property type="match status" value="1"/>
</dbReference>
<evidence type="ECO:0000256" key="8">
    <source>
        <dbReference type="ARBA" id="ARBA00023033"/>
    </source>
</evidence>
<evidence type="ECO:0000256" key="9">
    <source>
        <dbReference type="PIRSR" id="PIRSR602401-1"/>
    </source>
</evidence>
<evidence type="ECO:0000256" key="5">
    <source>
        <dbReference type="ARBA" id="ARBA00022723"/>
    </source>
</evidence>
<dbReference type="Proteomes" id="UP000623467">
    <property type="component" value="Unassembled WGS sequence"/>
</dbReference>
<dbReference type="InterPro" id="IPR002401">
    <property type="entry name" value="Cyt_P450_E_grp-I"/>
</dbReference>
<dbReference type="InterPro" id="IPR050364">
    <property type="entry name" value="Cytochrome_P450_fung"/>
</dbReference>
<dbReference type="InterPro" id="IPR001128">
    <property type="entry name" value="Cyt_P450"/>
</dbReference>
<dbReference type="PANTHER" id="PTHR46300">
    <property type="entry name" value="P450, PUTATIVE (EUROFUNG)-RELATED-RELATED"/>
    <property type="match status" value="1"/>
</dbReference>
<evidence type="ECO:0000256" key="4">
    <source>
        <dbReference type="ARBA" id="ARBA00022617"/>
    </source>
</evidence>
<feature type="binding site" description="axial binding residue" evidence="9">
    <location>
        <position position="439"/>
    </location>
    <ligand>
        <name>heme</name>
        <dbReference type="ChEBI" id="CHEBI:30413"/>
    </ligand>
    <ligandPart>
        <name>Fe</name>
        <dbReference type="ChEBI" id="CHEBI:18248"/>
    </ligandPart>
</feature>
<dbReference type="PRINTS" id="PR00463">
    <property type="entry name" value="EP450I"/>
</dbReference>
<dbReference type="EMBL" id="JACAZH010000004">
    <property type="protein sequence ID" value="KAF7371342.1"/>
    <property type="molecule type" value="Genomic_DNA"/>
</dbReference>
<dbReference type="AlphaFoldDB" id="A0A8H6Z5R5"/>
<comment type="pathway">
    <text evidence="2">Secondary metabolite biosynthesis.</text>
</comment>
<evidence type="ECO:0000256" key="3">
    <source>
        <dbReference type="ARBA" id="ARBA00010617"/>
    </source>
</evidence>
<comment type="cofactor">
    <cofactor evidence="1 9">
        <name>heme</name>
        <dbReference type="ChEBI" id="CHEBI:30413"/>
    </cofactor>
</comment>
<dbReference type="GO" id="GO:0016705">
    <property type="term" value="F:oxidoreductase activity, acting on paired donors, with incorporation or reduction of molecular oxygen"/>
    <property type="evidence" value="ECO:0007669"/>
    <property type="project" value="InterPro"/>
</dbReference>
<keyword evidence="12" id="KW-1185">Reference proteome</keyword>
<dbReference type="SUPFAM" id="SSF48264">
    <property type="entry name" value="Cytochrome P450"/>
    <property type="match status" value="1"/>
</dbReference>
<dbReference type="InterPro" id="IPR017972">
    <property type="entry name" value="Cyt_P450_CS"/>
</dbReference>
<dbReference type="Pfam" id="PF00067">
    <property type="entry name" value="p450"/>
    <property type="match status" value="1"/>
</dbReference>
<name>A0A8H6Z5R5_9AGAR</name>
<keyword evidence="5 9" id="KW-0479">Metal-binding</keyword>
<dbReference type="GO" id="GO:0004497">
    <property type="term" value="F:monooxygenase activity"/>
    <property type="evidence" value="ECO:0007669"/>
    <property type="project" value="UniProtKB-KW"/>
</dbReference>
<gene>
    <name evidence="11" type="ORF">MSAN_00770300</name>
</gene>
<accession>A0A8H6Z5R5</accession>
<evidence type="ECO:0000256" key="10">
    <source>
        <dbReference type="RuleBase" id="RU000461"/>
    </source>
</evidence>
<evidence type="ECO:0000313" key="12">
    <source>
        <dbReference type="Proteomes" id="UP000623467"/>
    </source>
</evidence>
<dbReference type="PROSITE" id="PS00086">
    <property type="entry name" value="CYTOCHROME_P450"/>
    <property type="match status" value="1"/>
</dbReference>